<keyword evidence="5" id="KW-0235">DNA replication</keyword>
<dbReference type="Gene3D" id="1.20.272.10">
    <property type="match status" value="1"/>
</dbReference>
<feature type="domain" description="DNA polymerase III delta N-terminal" evidence="9">
    <location>
        <begin position="17"/>
        <end position="129"/>
    </location>
</feature>
<dbReference type="RefSeq" id="WP_087210522.1">
    <property type="nucleotide sequence ID" value="NZ_CP173660.1"/>
</dbReference>
<evidence type="ECO:0000256" key="8">
    <source>
        <dbReference type="ARBA" id="ARBA00049244"/>
    </source>
</evidence>
<dbReference type="Pfam" id="PF21694">
    <property type="entry name" value="DNA_pol3_delta_C"/>
    <property type="match status" value="1"/>
</dbReference>
<dbReference type="GO" id="GO:0003887">
    <property type="term" value="F:DNA-directed DNA polymerase activity"/>
    <property type="evidence" value="ECO:0007669"/>
    <property type="project" value="UniProtKB-EC"/>
</dbReference>
<evidence type="ECO:0000259" key="9">
    <source>
        <dbReference type="Pfam" id="PF06144"/>
    </source>
</evidence>
<dbReference type="InterPro" id="IPR027417">
    <property type="entry name" value="P-loop_NTPase"/>
</dbReference>
<evidence type="ECO:0000256" key="5">
    <source>
        <dbReference type="ARBA" id="ARBA00022705"/>
    </source>
</evidence>
<dbReference type="InterPro" id="IPR005790">
    <property type="entry name" value="DNA_polIII_delta"/>
</dbReference>
<accession>A0ABS7L5I7</accession>
<evidence type="ECO:0000256" key="7">
    <source>
        <dbReference type="ARBA" id="ARBA00034754"/>
    </source>
</evidence>
<evidence type="ECO:0000256" key="2">
    <source>
        <dbReference type="ARBA" id="ARBA00017703"/>
    </source>
</evidence>
<keyword evidence="4 11" id="KW-0548">Nucleotidyltransferase</keyword>
<name>A0ABS7L5I7_9FIRM</name>
<dbReference type="Gene3D" id="1.10.8.60">
    <property type="match status" value="1"/>
</dbReference>
<dbReference type="PANTHER" id="PTHR34388:SF1">
    <property type="entry name" value="DNA POLYMERASE III SUBUNIT DELTA"/>
    <property type="match status" value="1"/>
</dbReference>
<evidence type="ECO:0000259" key="10">
    <source>
        <dbReference type="Pfam" id="PF21694"/>
    </source>
</evidence>
<comment type="catalytic activity">
    <reaction evidence="8">
        <text>DNA(n) + a 2'-deoxyribonucleoside 5'-triphosphate = DNA(n+1) + diphosphate</text>
        <dbReference type="Rhea" id="RHEA:22508"/>
        <dbReference type="Rhea" id="RHEA-COMP:17339"/>
        <dbReference type="Rhea" id="RHEA-COMP:17340"/>
        <dbReference type="ChEBI" id="CHEBI:33019"/>
        <dbReference type="ChEBI" id="CHEBI:61560"/>
        <dbReference type="ChEBI" id="CHEBI:173112"/>
        <dbReference type="EC" id="2.7.7.7"/>
    </reaction>
</comment>
<comment type="similarity">
    <text evidence="7">Belongs to the DNA polymerase HolA subunit family.</text>
</comment>
<dbReference type="PANTHER" id="PTHR34388">
    <property type="entry name" value="DNA POLYMERASE III SUBUNIT DELTA"/>
    <property type="match status" value="1"/>
</dbReference>
<dbReference type="InterPro" id="IPR008921">
    <property type="entry name" value="DNA_pol3_clamp-load_cplx_C"/>
</dbReference>
<reference evidence="11 12" key="1">
    <citation type="journal article" date="2020" name="New Microbes New Infect">
        <title>Sellimonas caecigallum sp. nov., description and genome sequence of a new member of the Sellimonas genus isolated from the cecum of feral chicken.</title>
        <authorList>
            <person name="Wongkuna S."/>
            <person name="Ghimire S."/>
            <person name="Antony L."/>
            <person name="Chankhamhaengdecha S."/>
            <person name="Janvilisri T."/>
            <person name="Scaria J."/>
        </authorList>
    </citation>
    <scope>NUCLEOTIDE SEQUENCE [LARGE SCALE GENOMIC DNA]</scope>
    <source>
        <strain evidence="11 12">SW451</strain>
    </source>
</reference>
<dbReference type="EMBL" id="VIRV01000004">
    <property type="protein sequence ID" value="MBY0758300.1"/>
    <property type="molecule type" value="Genomic_DNA"/>
</dbReference>
<protein>
    <recommendedName>
        <fullName evidence="2">DNA polymerase III subunit delta</fullName>
        <ecNumber evidence="1">2.7.7.7</ecNumber>
    </recommendedName>
</protein>
<proteinExistence type="inferred from homology"/>
<keyword evidence="3 11" id="KW-0808">Transferase</keyword>
<organism evidence="11 12">
    <name type="scientific">Sellimonas caecigallum</name>
    <dbReference type="NCBI Taxonomy" id="2592333"/>
    <lineage>
        <taxon>Bacteria</taxon>
        <taxon>Bacillati</taxon>
        <taxon>Bacillota</taxon>
        <taxon>Clostridia</taxon>
        <taxon>Lachnospirales</taxon>
        <taxon>Lachnospiraceae</taxon>
        <taxon>Sellimonas</taxon>
    </lineage>
</organism>
<evidence type="ECO:0000256" key="1">
    <source>
        <dbReference type="ARBA" id="ARBA00012417"/>
    </source>
</evidence>
<sequence length="325" mass="37466">MKSLNEDLKTGQLKQVYLLYGEESYLKKQYKDRLSEAMLPGGDTMNYRYYEGKEADVKEIIDLAETMPFFAPRRLIVMEDTGFFKSASQALADYIKTMPETTYFVFVESEVDKRGKLYKAVKDKGRTVELGRQDANTLLRWVLGMIKKEGKQISQSSATYFLAKVGDDMENIHGELEKLFCYTLEKPEITMEDIEAVCTTHIDNQIFDMVNAVAEKKQRMALSYYYDLLALKEPPMRILYLMARQFRILMETCDLLKRGYGKKEIAQKVKVPPFAVGKYLAQGQRFTEKELRRILEDCAGTETDVKTGKLSDTMAVELLIIQYTS</sequence>
<keyword evidence="12" id="KW-1185">Reference proteome</keyword>
<feature type="domain" description="DNA polymerase III delta subunit-like C-terminal" evidence="10">
    <location>
        <begin position="204"/>
        <end position="323"/>
    </location>
</feature>
<evidence type="ECO:0000256" key="4">
    <source>
        <dbReference type="ARBA" id="ARBA00022695"/>
    </source>
</evidence>
<dbReference type="SUPFAM" id="SSF48019">
    <property type="entry name" value="post-AAA+ oligomerization domain-like"/>
    <property type="match status" value="1"/>
</dbReference>
<comment type="caution">
    <text evidence="11">The sequence shown here is derived from an EMBL/GenBank/DDBJ whole genome shotgun (WGS) entry which is preliminary data.</text>
</comment>
<dbReference type="NCBIfam" id="TIGR01128">
    <property type="entry name" value="holA"/>
    <property type="match status" value="1"/>
</dbReference>
<keyword evidence="6" id="KW-0239">DNA-directed DNA polymerase</keyword>
<dbReference type="SUPFAM" id="SSF52540">
    <property type="entry name" value="P-loop containing nucleoside triphosphate hydrolases"/>
    <property type="match status" value="1"/>
</dbReference>
<gene>
    <name evidence="11" type="primary">holA</name>
    <name evidence="11" type="ORF">FLB61_04195</name>
</gene>
<evidence type="ECO:0000256" key="3">
    <source>
        <dbReference type="ARBA" id="ARBA00022679"/>
    </source>
</evidence>
<dbReference type="EC" id="2.7.7.7" evidence="1"/>
<dbReference type="Gene3D" id="3.40.50.300">
    <property type="entry name" value="P-loop containing nucleotide triphosphate hydrolases"/>
    <property type="match status" value="1"/>
</dbReference>
<dbReference type="Pfam" id="PF06144">
    <property type="entry name" value="DNA_pol3_delta"/>
    <property type="match status" value="1"/>
</dbReference>
<evidence type="ECO:0000256" key="6">
    <source>
        <dbReference type="ARBA" id="ARBA00022932"/>
    </source>
</evidence>
<evidence type="ECO:0000313" key="12">
    <source>
        <dbReference type="Proteomes" id="UP000779049"/>
    </source>
</evidence>
<dbReference type="InterPro" id="IPR010372">
    <property type="entry name" value="DNA_pol3_delta_N"/>
</dbReference>
<dbReference type="InterPro" id="IPR048466">
    <property type="entry name" value="DNA_pol3_delta-like_C"/>
</dbReference>
<evidence type="ECO:0000313" key="11">
    <source>
        <dbReference type="EMBL" id="MBY0758300.1"/>
    </source>
</evidence>
<dbReference type="Proteomes" id="UP000779049">
    <property type="component" value="Unassembled WGS sequence"/>
</dbReference>